<protein>
    <submittedName>
        <fullName evidence="1">Uncharacterized protein</fullName>
    </submittedName>
</protein>
<sequence>MGMFRRLCRLNVHEHPELRHGAYRVGGVVMSLGAMSERVARSTQCLQRHVAACSPHQFWFSGQWVKQFVSPLAHPCRQSGRIVRAPGGGEGIHQQKRAEHLHAFSDNTSSV</sequence>
<organism evidence="1 2">
    <name type="scientific">Prorocentrum cordatum</name>
    <dbReference type="NCBI Taxonomy" id="2364126"/>
    <lineage>
        <taxon>Eukaryota</taxon>
        <taxon>Sar</taxon>
        <taxon>Alveolata</taxon>
        <taxon>Dinophyceae</taxon>
        <taxon>Prorocentrales</taxon>
        <taxon>Prorocentraceae</taxon>
        <taxon>Prorocentrum</taxon>
    </lineage>
</organism>
<comment type="caution">
    <text evidence="1">The sequence shown here is derived from an EMBL/GenBank/DDBJ whole genome shotgun (WGS) entry which is preliminary data.</text>
</comment>
<reference evidence="1" key="1">
    <citation type="submission" date="2023-10" db="EMBL/GenBank/DDBJ databases">
        <authorList>
            <person name="Chen Y."/>
            <person name="Shah S."/>
            <person name="Dougan E. K."/>
            <person name="Thang M."/>
            <person name="Chan C."/>
        </authorList>
    </citation>
    <scope>NUCLEOTIDE SEQUENCE [LARGE SCALE GENOMIC DNA]</scope>
</reference>
<accession>A0ABN9YHC8</accession>
<evidence type="ECO:0000313" key="2">
    <source>
        <dbReference type="Proteomes" id="UP001189429"/>
    </source>
</evidence>
<keyword evidence="2" id="KW-1185">Reference proteome</keyword>
<name>A0ABN9YHC8_9DINO</name>
<dbReference type="Proteomes" id="UP001189429">
    <property type="component" value="Unassembled WGS sequence"/>
</dbReference>
<proteinExistence type="predicted"/>
<evidence type="ECO:0000313" key="1">
    <source>
        <dbReference type="EMBL" id="CAK0910785.1"/>
    </source>
</evidence>
<gene>
    <name evidence="1" type="ORF">PCOR1329_LOCUS84856</name>
</gene>
<dbReference type="EMBL" id="CAUYUJ010022459">
    <property type="protein sequence ID" value="CAK0910785.1"/>
    <property type="molecule type" value="Genomic_DNA"/>
</dbReference>